<accession>A0A4Y9XW04</accession>
<dbReference type="EMBL" id="SEOQ01001026">
    <property type="protein sequence ID" value="TFY54434.1"/>
    <property type="molecule type" value="Genomic_DNA"/>
</dbReference>
<reference evidence="1 2" key="1">
    <citation type="submission" date="2019-02" db="EMBL/GenBank/DDBJ databases">
        <title>Genome sequencing of the rare red list fungi Dentipellis fragilis.</title>
        <authorList>
            <person name="Buettner E."/>
            <person name="Kellner H."/>
        </authorList>
    </citation>
    <scope>NUCLEOTIDE SEQUENCE [LARGE SCALE GENOMIC DNA]</scope>
    <source>
        <strain evidence="1 2">DSM 105465</strain>
    </source>
</reference>
<dbReference type="Proteomes" id="UP000298327">
    <property type="component" value="Unassembled WGS sequence"/>
</dbReference>
<protein>
    <submittedName>
        <fullName evidence="1">Uncharacterized protein</fullName>
    </submittedName>
</protein>
<evidence type="ECO:0000313" key="2">
    <source>
        <dbReference type="Proteomes" id="UP000298327"/>
    </source>
</evidence>
<dbReference type="AlphaFoldDB" id="A0A4Y9XW04"/>
<evidence type="ECO:0000313" key="1">
    <source>
        <dbReference type="EMBL" id="TFY54434.1"/>
    </source>
</evidence>
<gene>
    <name evidence="1" type="ORF">EVG20_g9705</name>
</gene>
<name>A0A4Y9XW04_9AGAM</name>
<sequence length="115" mass="13214">MSSRRGGASTARFTTWANVVPDIEMHVGLHDLEDKLQTAAKKAGYRCLRWAGMKHSPSFGFDYLNNHNLMERLRFPSRSSRYYKVVEEFAKTLAMDVCADVVEEFCNSWFEDIIG</sequence>
<organism evidence="1 2">
    <name type="scientific">Dentipellis fragilis</name>
    <dbReference type="NCBI Taxonomy" id="205917"/>
    <lineage>
        <taxon>Eukaryota</taxon>
        <taxon>Fungi</taxon>
        <taxon>Dikarya</taxon>
        <taxon>Basidiomycota</taxon>
        <taxon>Agaricomycotina</taxon>
        <taxon>Agaricomycetes</taxon>
        <taxon>Russulales</taxon>
        <taxon>Hericiaceae</taxon>
        <taxon>Dentipellis</taxon>
    </lineage>
</organism>
<comment type="caution">
    <text evidence="1">The sequence shown here is derived from an EMBL/GenBank/DDBJ whole genome shotgun (WGS) entry which is preliminary data.</text>
</comment>
<keyword evidence="2" id="KW-1185">Reference proteome</keyword>
<proteinExistence type="predicted"/>